<organism evidence="6 7">
    <name type="scientific">Slackia isoflavoniconvertens</name>
    <dbReference type="NCBI Taxonomy" id="572010"/>
    <lineage>
        <taxon>Bacteria</taxon>
        <taxon>Bacillati</taxon>
        <taxon>Actinomycetota</taxon>
        <taxon>Coriobacteriia</taxon>
        <taxon>Eggerthellales</taxon>
        <taxon>Eggerthellaceae</taxon>
        <taxon>Slackia</taxon>
    </lineage>
</organism>
<evidence type="ECO:0000259" key="5">
    <source>
        <dbReference type="PROSITE" id="PS50043"/>
    </source>
</evidence>
<proteinExistence type="predicted"/>
<reference evidence="6 7" key="1">
    <citation type="journal article" date="2018" name="Elife">
        <title>Discovery and characterization of a prevalent human gut bacterial enzyme sufficient for the inactivation of a family of plant toxins.</title>
        <authorList>
            <person name="Koppel N."/>
            <person name="Bisanz J.E."/>
            <person name="Pandelia M.E."/>
            <person name="Turnbaugh P.J."/>
            <person name="Balskus E.P."/>
        </authorList>
    </citation>
    <scope>NUCLEOTIDE SEQUENCE [LARGE SCALE GENOMIC DNA]</scope>
    <source>
        <strain evidence="6 7">OB21 GAM31</strain>
    </source>
</reference>
<keyword evidence="4" id="KW-1133">Transmembrane helix</keyword>
<feature type="transmembrane region" description="Helical" evidence="4">
    <location>
        <begin position="85"/>
        <end position="106"/>
    </location>
</feature>
<dbReference type="Pfam" id="PF00196">
    <property type="entry name" value="GerE"/>
    <property type="match status" value="1"/>
</dbReference>
<dbReference type="PRINTS" id="PR00038">
    <property type="entry name" value="HTHLUXR"/>
</dbReference>
<dbReference type="AlphaFoldDB" id="A0A369LND9"/>
<dbReference type="Gene3D" id="1.10.10.10">
    <property type="entry name" value="Winged helix-like DNA-binding domain superfamily/Winged helix DNA-binding domain"/>
    <property type="match status" value="1"/>
</dbReference>
<dbReference type="PROSITE" id="PS50043">
    <property type="entry name" value="HTH_LUXR_2"/>
    <property type="match status" value="1"/>
</dbReference>
<feature type="transmembrane region" description="Helical" evidence="4">
    <location>
        <begin position="168"/>
        <end position="186"/>
    </location>
</feature>
<evidence type="ECO:0000256" key="2">
    <source>
        <dbReference type="ARBA" id="ARBA00023125"/>
    </source>
</evidence>
<dbReference type="InterPro" id="IPR000792">
    <property type="entry name" value="Tscrpt_reg_LuxR_C"/>
</dbReference>
<evidence type="ECO:0000256" key="1">
    <source>
        <dbReference type="ARBA" id="ARBA00023015"/>
    </source>
</evidence>
<feature type="transmembrane region" description="Helical" evidence="4">
    <location>
        <begin position="264"/>
        <end position="283"/>
    </location>
</feature>
<feature type="domain" description="HTH luxR-type" evidence="5">
    <location>
        <begin position="411"/>
        <end position="476"/>
    </location>
</feature>
<keyword evidence="4" id="KW-0812">Transmembrane</keyword>
<keyword evidence="1" id="KW-0805">Transcription regulation</keyword>
<gene>
    <name evidence="6" type="ORF">C1881_01860</name>
</gene>
<dbReference type="RefSeq" id="WP_114614835.1">
    <property type="nucleotide sequence ID" value="NZ_PPTO01000002.1"/>
</dbReference>
<dbReference type="PANTHER" id="PTHR44688">
    <property type="entry name" value="DNA-BINDING TRANSCRIPTIONAL ACTIVATOR DEVR_DOSR"/>
    <property type="match status" value="1"/>
</dbReference>
<dbReference type="Proteomes" id="UP000253975">
    <property type="component" value="Unassembled WGS sequence"/>
</dbReference>
<sequence length="489" mass="53458">MRNQKDRVIRNANVPFSSAGFLPLAFLGLGIYRAWIEIVFVGSFVDFPSAHFATRDLFDIVMSIVLLGCALGARKVSPFYSKHAAWVLCGTLLTLATVCTFSSLFYPGIAEHLAIVASIAGGIGIALMILIWSELYGCMNPMRVAFYYSGSIIVGALMIYIYRGFAIPWLFVMTSILPVFSLLCAARSFNVLPGDNLPSTTWAKFSVPWKIIILMAIYAFAYGLLEKYLYAGTFGPHSALGTVAAALVVMVGVVLQGKNFDFGTIYRTALPLMAGALIIPSALGLFDSFWGNFCATGGYTAFSILIMLILANICYRYGVSAIWLFGIERGVRALFMMLGRYVDAGIDAIAPSSLNGDLVSSGVALLAIIGGTVILFSERELASRWGAKFLYAENGSDPIEKRHALVDRCDAISKEKGLSAREQEVLLLLAQHKTISDIENELIVANGTVKAHIRHIYQKLDIHSREELFEILGTQACEEKQTANDEDCF</sequence>
<comment type="caution">
    <text evidence="6">The sequence shown here is derived from an EMBL/GenBank/DDBJ whole genome shotgun (WGS) entry which is preliminary data.</text>
</comment>
<evidence type="ECO:0000313" key="7">
    <source>
        <dbReference type="Proteomes" id="UP000253975"/>
    </source>
</evidence>
<dbReference type="CDD" id="cd06170">
    <property type="entry name" value="LuxR_C_like"/>
    <property type="match status" value="1"/>
</dbReference>
<name>A0A369LND9_9ACTN</name>
<dbReference type="SMART" id="SM00421">
    <property type="entry name" value="HTH_LUXR"/>
    <property type="match status" value="1"/>
</dbReference>
<evidence type="ECO:0000313" key="6">
    <source>
        <dbReference type="EMBL" id="RDB60652.1"/>
    </source>
</evidence>
<dbReference type="GO" id="GO:0006355">
    <property type="term" value="P:regulation of DNA-templated transcription"/>
    <property type="evidence" value="ECO:0007669"/>
    <property type="project" value="InterPro"/>
</dbReference>
<keyword evidence="2" id="KW-0238">DNA-binding</keyword>
<dbReference type="EMBL" id="PPTO01000002">
    <property type="protein sequence ID" value="RDB60652.1"/>
    <property type="molecule type" value="Genomic_DNA"/>
</dbReference>
<feature type="transmembrane region" description="Helical" evidence="4">
    <location>
        <begin position="237"/>
        <end position="257"/>
    </location>
</feature>
<feature type="transmembrane region" description="Helical" evidence="4">
    <location>
        <begin position="57"/>
        <end position="73"/>
    </location>
</feature>
<accession>A0A369LND9</accession>
<protein>
    <submittedName>
        <fullName evidence="6">Helix-turn-helix transcriptional regulator</fullName>
    </submittedName>
</protein>
<evidence type="ECO:0000256" key="3">
    <source>
        <dbReference type="ARBA" id="ARBA00023163"/>
    </source>
</evidence>
<feature type="transmembrane region" description="Helical" evidence="4">
    <location>
        <begin position="112"/>
        <end position="132"/>
    </location>
</feature>
<dbReference type="GO" id="GO:0003677">
    <property type="term" value="F:DNA binding"/>
    <property type="evidence" value="ECO:0007669"/>
    <property type="project" value="UniProtKB-KW"/>
</dbReference>
<evidence type="ECO:0000256" key="4">
    <source>
        <dbReference type="SAM" id="Phobius"/>
    </source>
</evidence>
<dbReference type="SUPFAM" id="SSF46894">
    <property type="entry name" value="C-terminal effector domain of the bipartite response regulators"/>
    <property type="match status" value="1"/>
</dbReference>
<keyword evidence="4" id="KW-0472">Membrane</keyword>
<dbReference type="InterPro" id="IPR036388">
    <property type="entry name" value="WH-like_DNA-bd_sf"/>
</dbReference>
<dbReference type="PANTHER" id="PTHR44688:SF16">
    <property type="entry name" value="DNA-BINDING TRANSCRIPTIONAL ACTIVATOR DEVR_DOSR"/>
    <property type="match status" value="1"/>
</dbReference>
<feature type="transmembrane region" description="Helical" evidence="4">
    <location>
        <begin position="21"/>
        <end position="45"/>
    </location>
</feature>
<dbReference type="InterPro" id="IPR016032">
    <property type="entry name" value="Sig_transdc_resp-reg_C-effctor"/>
</dbReference>
<keyword evidence="3" id="KW-0804">Transcription</keyword>
<feature type="transmembrane region" description="Helical" evidence="4">
    <location>
        <begin position="144"/>
        <end position="162"/>
    </location>
</feature>
<feature type="transmembrane region" description="Helical" evidence="4">
    <location>
        <begin position="207"/>
        <end position="225"/>
    </location>
</feature>